<dbReference type="Proteomes" id="UP000320239">
    <property type="component" value="Unassembled WGS sequence"/>
</dbReference>
<comment type="caution">
    <text evidence="1">The sequence shown here is derived from an EMBL/GenBank/DDBJ whole genome shotgun (WGS) entry which is preliminary data.</text>
</comment>
<keyword evidence="2" id="KW-1185">Reference proteome</keyword>
<dbReference type="EMBL" id="VIWY01000009">
    <property type="protein sequence ID" value="TWG09206.1"/>
    <property type="molecule type" value="Genomic_DNA"/>
</dbReference>
<evidence type="ECO:0000313" key="1">
    <source>
        <dbReference type="EMBL" id="TWG09206.1"/>
    </source>
</evidence>
<protein>
    <submittedName>
        <fullName evidence="1">Uncharacterized protein</fullName>
    </submittedName>
</protein>
<dbReference type="RefSeq" id="WP_262384896.1">
    <property type="nucleotide sequence ID" value="NZ_BOMX01000167.1"/>
</dbReference>
<name>A0A561VC67_ACTTI</name>
<accession>A0A561VC67</accession>
<proteinExistence type="predicted"/>
<reference evidence="1 2" key="1">
    <citation type="submission" date="2019-06" db="EMBL/GenBank/DDBJ databases">
        <title>Sequencing the genomes of 1000 actinobacteria strains.</title>
        <authorList>
            <person name="Klenk H.-P."/>
        </authorList>
    </citation>
    <scope>NUCLEOTIDE SEQUENCE [LARGE SCALE GENOMIC DNA]</scope>
    <source>
        <strain evidence="1 2">DSM 43866</strain>
    </source>
</reference>
<sequence>MTTTESRPGIAALPLGQLEQRRPLSAEIRSLTAGQPRRRGARA</sequence>
<gene>
    <name evidence="1" type="ORF">FHX34_1095</name>
</gene>
<organism evidence="1 2">
    <name type="scientific">Actinoplanes teichomyceticus</name>
    <dbReference type="NCBI Taxonomy" id="1867"/>
    <lineage>
        <taxon>Bacteria</taxon>
        <taxon>Bacillati</taxon>
        <taxon>Actinomycetota</taxon>
        <taxon>Actinomycetes</taxon>
        <taxon>Micromonosporales</taxon>
        <taxon>Micromonosporaceae</taxon>
        <taxon>Actinoplanes</taxon>
    </lineage>
</organism>
<evidence type="ECO:0000313" key="2">
    <source>
        <dbReference type="Proteomes" id="UP000320239"/>
    </source>
</evidence>
<dbReference type="AlphaFoldDB" id="A0A561VC67"/>